<proteinExistence type="predicted"/>
<keyword evidence="2" id="KW-1185">Reference proteome</keyword>
<dbReference type="EMBL" id="JAPZBS010000001">
    <property type="protein sequence ID" value="KAJ5390290.1"/>
    <property type="molecule type" value="Genomic_DNA"/>
</dbReference>
<dbReference type="AlphaFoldDB" id="A0A9X0B6V3"/>
<dbReference type="RefSeq" id="XP_056561018.1">
    <property type="nucleotide sequence ID" value="XM_056694289.1"/>
</dbReference>
<dbReference type="GeneID" id="81433466"/>
<gene>
    <name evidence="1" type="ORF">N7496_001358</name>
</gene>
<reference evidence="1" key="2">
    <citation type="journal article" date="2023" name="IMA Fungus">
        <title>Comparative genomic study of the Penicillium genus elucidates a diverse pangenome and 15 lateral gene transfer events.</title>
        <authorList>
            <person name="Petersen C."/>
            <person name="Sorensen T."/>
            <person name="Nielsen M.R."/>
            <person name="Sondergaard T.E."/>
            <person name="Sorensen J.L."/>
            <person name="Fitzpatrick D.A."/>
            <person name="Frisvad J.C."/>
            <person name="Nielsen K.L."/>
        </authorList>
    </citation>
    <scope>NUCLEOTIDE SEQUENCE</scope>
    <source>
        <strain evidence="1">IBT 29864</strain>
    </source>
</reference>
<evidence type="ECO:0000313" key="2">
    <source>
        <dbReference type="Proteomes" id="UP001147782"/>
    </source>
</evidence>
<accession>A0A9X0B6V3</accession>
<organism evidence="1 2">
    <name type="scientific">Penicillium cataractarum</name>
    <dbReference type="NCBI Taxonomy" id="2100454"/>
    <lineage>
        <taxon>Eukaryota</taxon>
        <taxon>Fungi</taxon>
        <taxon>Dikarya</taxon>
        <taxon>Ascomycota</taxon>
        <taxon>Pezizomycotina</taxon>
        <taxon>Eurotiomycetes</taxon>
        <taxon>Eurotiomycetidae</taxon>
        <taxon>Eurotiales</taxon>
        <taxon>Aspergillaceae</taxon>
        <taxon>Penicillium</taxon>
    </lineage>
</organism>
<evidence type="ECO:0000313" key="1">
    <source>
        <dbReference type="EMBL" id="KAJ5390290.1"/>
    </source>
</evidence>
<comment type="caution">
    <text evidence="1">The sequence shown here is derived from an EMBL/GenBank/DDBJ whole genome shotgun (WGS) entry which is preliminary data.</text>
</comment>
<sequence>MCKAHTVVSGIQDNEVCTAANNKFLLRNLLTIPRSVFWVKGDCLSQFFYMKRTGREANPFEYFKNTAVLTIDSLNAKAICVFKPLW</sequence>
<dbReference type="Proteomes" id="UP001147782">
    <property type="component" value="Unassembled WGS sequence"/>
</dbReference>
<name>A0A9X0B6V3_9EURO</name>
<reference evidence="1" key="1">
    <citation type="submission" date="2022-11" db="EMBL/GenBank/DDBJ databases">
        <authorList>
            <person name="Petersen C."/>
        </authorList>
    </citation>
    <scope>NUCLEOTIDE SEQUENCE</scope>
    <source>
        <strain evidence="1">IBT 29864</strain>
    </source>
</reference>
<protein>
    <submittedName>
        <fullName evidence="1">Uncharacterized protein</fullName>
    </submittedName>
</protein>